<dbReference type="OrthoDB" id="9811823at2"/>
<accession>A0A1G9GD26</accession>
<feature type="domain" description="Pseudouridine synthase I TruA alpha/beta" evidence="8">
    <location>
        <begin position="11"/>
        <end position="106"/>
    </location>
</feature>
<dbReference type="EMBL" id="FNFK01000108">
    <property type="protein sequence ID" value="SDK98527.1"/>
    <property type="molecule type" value="Genomic_DNA"/>
</dbReference>
<feature type="binding site" evidence="4 6">
    <location>
        <position position="113"/>
    </location>
    <ligand>
        <name>substrate</name>
    </ligand>
</feature>
<comment type="catalytic activity">
    <reaction evidence="4 7">
        <text>uridine(38/39/40) in tRNA = pseudouridine(38/39/40) in tRNA</text>
        <dbReference type="Rhea" id="RHEA:22376"/>
        <dbReference type="Rhea" id="RHEA-COMP:10085"/>
        <dbReference type="Rhea" id="RHEA-COMP:10087"/>
        <dbReference type="ChEBI" id="CHEBI:65314"/>
        <dbReference type="ChEBI" id="CHEBI:65315"/>
        <dbReference type="EC" id="5.4.99.12"/>
    </reaction>
</comment>
<dbReference type="GO" id="GO:0160147">
    <property type="term" value="F:tRNA pseudouridine(38-40) synthase activity"/>
    <property type="evidence" value="ECO:0007669"/>
    <property type="project" value="UniProtKB-EC"/>
</dbReference>
<evidence type="ECO:0000256" key="3">
    <source>
        <dbReference type="ARBA" id="ARBA00023235"/>
    </source>
</evidence>
<dbReference type="Pfam" id="PF01416">
    <property type="entry name" value="PseudoU_synth_1"/>
    <property type="match status" value="2"/>
</dbReference>
<reference evidence="10" key="1">
    <citation type="submission" date="2016-10" db="EMBL/GenBank/DDBJ databases">
        <authorList>
            <person name="Varghese N."/>
            <person name="Submissions S."/>
        </authorList>
    </citation>
    <scope>NUCLEOTIDE SEQUENCE [LARGE SCALE GENOMIC DNA]</scope>
    <source>
        <strain evidence="10">DSM 19181</strain>
    </source>
</reference>
<protein>
    <recommendedName>
        <fullName evidence="4">tRNA pseudouridine synthase A</fullName>
        <ecNumber evidence="4">5.4.99.12</ecNumber>
    </recommendedName>
    <alternativeName>
        <fullName evidence="4">tRNA pseudouridine(38-40) synthase</fullName>
    </alternativeName>
    <alternativeName>
        <fullName evidence="4">tRNA pseudouridylate synthase I</fullName>
    </alternativeName>
    <alternativeName>
        <fullName evidence="4">tRNA-uridine isomerase I</fullName>
    </alternativeName>
</protein>
<dbReference type="InterPro" id="IPR020094">
    <property type="entry name" value="TruA/RsuA/RluB/E/F_N"/>
</dbReference>
<comment type="caution">
    <text evidence="4">Lacks conserved residue(s) required for the propagation of feature annotation.</text>
</comment>
<evidence type="ECO:0000256" key="2">
    <source>
        <dbReference type="ARBA" id="ARBA00022694"/>
    </source>
</evidence>
<dbReference type="HAMAP" id="MF_00171">
    <property type="entry name" value="TruA"/>
    <property type="match status" value="1"/>
</dbReference>
<feature type="domain" description="Pseudouridine synthase I TruA alpha/beta" evidence="8">
    <location>
        <begin position="146"/>
        <end position="250"/>
    </location>
</feature>
<dbReference type="Proteomes" id="UP000199433">
    <property type="component" value="Unassembled WGS sequence"/>
</dbReference>
<dbReference type="Gene3D" id="3.30.70.660">
    <property type="entry name" value="Pseudouridine synthase I, catalytic domain, C-terminal subdomain"/>
    <property type="match status" value="1"/>
</dbReference>
<dbReference type="InterPro" id="IPR020103">
    <property type="entry name" value="PsdUridine_synth_cat_dom_sf"/>
</dbReference>
<dbReference type="InterPro" id="IPR020097">
    <property type="entry name" value="PsdUridine_synth_TruA_a/b_dom"/>
</dbReference>
<dbReference type="RefSeq" id="WP_091269038.1">
    <property type="nucleotide sequence ID" value="NZ_FNFK01000108.1"/>
</dbReference>
<dbReference type="Gene3D" id="3.30.70.580">
    <property type="entry name" value="Pseudouridine synthase I, catalytic domain, N-terminal subdomain"/>
    <property type="match status" value="1"/>
</dbReference>
<dbReference type="NCBIfam" id="TIGR00071">
    <property type="entry name" value="hisT_truA"/>
    <property type="match status" value="1"/>
</dbReference>
<evidence type="ECO:0000256" key="6">
    <source>
        <dbReference type="PIRSR" id="PIRSR001430-2"/>
    </source>
</evidence>
<comment type="subunit">
    <text evidence="4">Homodimer.</text>
</comment>
<evidence type="ECO:0000256" key="4">
    <source>
        <dbReference type="HAMAP-Rule" id="MF_00171"/>
    </source>
</evidence>
<dbReference type="SUPFAM" id="SSF55120">
    <property type="entry name" value="Pseudouridine synthase"/>
    <property type="match status" value="1"/>
</dbReference>
<dbReference type="AlphaFoldDB" id="A0A1G9GD26"/>
<evidence type="ECO:0000256" key="5">
    <source>
        <dbReference type="PIRSR" id="PIRSR001430-1"/>
    </source>
</evidence>
<evidence type="ECO:0000259" key="8">
    <source>
        <dbReference type="Pfam" id="PF01416"/>
    </source>
</evidence>
<proteinExistence type="inferred from homology"/>
<dbReference type="PIRSF" id="PIRSF001430">
    <property type="entry name" value="tRNA_psdUrid_synth"/>
    <property type="match status" value="1"/>
</dbReference>
<sequence length="267" mass="30355">MTTYRYKIVLSYDGTEFSGFQVQPNKRTIQGELEKTLNKMSKGHTVKVHGAGRTDAGVHARGQVVHFDFPFYIEPKGLHIGLNSMTPEDITATNVELTDADFHSRFQAKGKMYKYTIDNNQFRDPFIRNYAYHHRYPMTLELVEEAMSYLIGTHDFTSFASTKSEVEDKVRTIYQASVERDTSSNTWVFTFVGNGFLYNMIRILMGILVEVASGKRLASDIPLIIQARDREAAGKTLAPEGLCMEQVYYDEKDIPGFTDEGDDRPDA</sequence>
<gene>
    <name evidence="4" type="primary">truA</name>
    <name evidence="9" type="ORF">SAMN04488098_11081</name>
</gene>
<organism evidence="9 10">
    <name type="scientific">Alkalibacterium thalassium</name>
    <dbReference type="NCBI Taxonomy" id="426701"/>
    <lineage>
        <taxon>Bacteria</taxon>
        <taxon>Bacillati</taxon>
        <taxon>Bacillota</taxon>
        <taxon>Bacilli</taxon>
        <taxon>Lactobacillales</taxon>
        <taxon>Carnobacteriaceae</taxon>
        <taxon>Alkalibacterium</taxon>
    </lineage>
</organism>
<evidence type="ECO:0000256" key="7">
    <source>
        <dbReference type="RuleBase" id="RU003792"/>
    </source>
</evidence>
<name>A0A1G9GD26_9LACT</name>
<comment type="similarity">
    <text evidence="1 4 7">Belongs to the tRNA pseudouridine synthase TruA family.</text>
</comment>
<dbReference type="GO" id="GO:0003723">
    <property type="term" value="F:RNA binding"/>
    <property type="evidence" value="ECO:0007669"/>
    <property type="project" value="InterPro"/>
</dbReference>
<dbReference type="InterPro" id="IPR001406">
    <property type="entry name" value="PsdUridine_synth_TruA"/>
</dbReference>
<keyword evidence="10" id="KW-1185">Reference proteome</keyword>
<evidence type="ECO:0000313" key="10">
    <source>
        <dbReference type="Proteomes" id="UP000199433"/>
    </source>
</evidence>
<dbReference type="GO" id="GO:0031119">
    <property type="term" value="P:tRNA pseudouridine synthesis"/>
    <property type="evidence" value="ECO:0007669"/>
    <property type="project" value="UniProtKB-UniRule"/>
</dbReference>
<dbReference type="CDD" id="cd02570">
    <property type="entry name" value="PseudoU_synth_EcTruA"/>
    <property type="match status" value="1"/>
</dbReference>
<dbReference type="STRING" id="426701.SAMN04488098_11081"/>
<dbReference type="FunFam" id="3.30.70.580:FF:000001">
    <property type="entry name" value="tRNA pseudouridine synthase A"/>
    <property type="match status" value="1"/>
</dbReference>
<keyword evidence="2 4" id="KW-0819">tRNA processing</keyword>
<evidence type="ECO:0000256" key="1">
    <source>
        <dbReference type="ARBA" id="ARBA00009375"/>
    </source>
</evidence>
<feature type="active site" description="Nucleophile" evidence="4 5">
    <location>
        <position position="55"/>
    </location>
</feature>
<dbReference type="InterPro" id="IPR020095">
    <property type="entry name" value="PsdUridine_synth_TruA_C"/>
</dbReference>
<dbReference type="PANTHER" id="PTHR11142:SF0">
    <property type="entry name" value="TRNA PSEUDOURIDINE SYNTHASE-LIKE 1"/>
    <property type="match status" value="1"/>
</dbReference>
<dbReference type="PANTHER" id="PTHR11142">
    <property type="entry name" value="PSEUDOURIDYLATE SYNTHASE"/>
    <property type="match status" value="1"/>
</dbReference>
<comment type="function">
    <text evidence="4">Formation of pseudouridine at positions 38, 39 and 40 in the anticodon stem and loop of transfer RNAs.</text>
</comment>
<evidence type="ECO:0000313" key="9">
    <source>
        <dbReference type="EMBL" id="SDK98527.1"/>
    </source>
</evidence>
<dbReference type="EC" id="5.4.99.12" evidence="4"/>
<keyword evidence="3 4" id="KW-0413">Isomerase</keyword>